<gene>
    <name evidence="1" type="ORF">XPG1_1005</name>
</gene>
<sequence length="92" mass="10556">MKRCKECNGYYGYPKVVNVGERCCFTITTTTRDGRSYQSRTVTGILLMSEKQGDDFSVMYRKKVYHPDHISHPDDPSPLTLAFSESCNCPRH</sequence>
<dbReference type="KEGG" id="xpo:XPG1_1005"/>
<dbReference type="EMBL" id="FO704551">
    <property type="protein sequence ID" value="CDG20660.1"/>
    <property type="molecule type" value="Genomic_DNA"/>
</dbReference>
<dbReference type="STRING" id="1354304.XPG1_1005"/>
<organism evidence="1 2">
    <name type="scientific">Xenorhabdus poinarii G6</name>
    <dbReference type="NCBI Taxonomy" id="1354304"/>
    <lineage>
        <taxon>Bacteria</taxon>
        <taxon>Pseudomonadati</taxon>
        <taxon>Pseudomonadota</taxon>
        <taxon>Gammaproteobacteria</taxon>
        <taxon>Enterobacterales</taxon>
        <taxon>Morganellaceae</taxon>
        <taxon>Xenorhabdus</taxon>
    </lineage>
</organism>
<name>A0A068R3G3_9GAMM</name>
<protein>
    <submittedName>
        <fullName evidence="1">Uncharacterized protein</fullName>
    </submittedName>
</protein>
<proteinExistence type="predicted"/>
<reference evidence="1 2" key="1">
    <citation type="submission" date="2013-07" db="EMBL/GenBank/DDBJ databases">
        <authorList>
            <person name="Genoscope - CEA"/>
        </authorList>
    </citation>
    <scope>NUCLEOTIDE SEQUENCE [LARGE SCALE GENOMIC DNA]</scope>
    <source>
        <strain evidence="1 2">G6</strain>
    </source>
</reference>
<dbReference type="AlphaFoldDB" id="A0A068R3G3"/>
<accession>A0A068R3G3</accession>
<dbReference type="HOGENOM" id="CLU_2468290_0_0_6"/>
<evidence type="ECO:0000313" key="1">
    <source>
        <dbReference type="EMBL" id="CDG20660.1"/>
    </source>
</evidence>
<keyword evidence="2" id="KW-1185">Reference proteome</keyword>
<evidence type="ECO:0000313" key="2">
    <source>
        <dbReference type="Proteomes" id="UP000032735"/>
    </source>
</evidence>
<dbReference type="Proteomes" id="UP000032735">
    <property type="component" value="Chromosome"/>
</dbReference>